<evidence type="ECO:0000313" key="3">
    <source>
        <dbReference type="Proteomes" id="UP000682733"/>
    </source>
</evidence>
<evidence type="ECO:0000313" key="1">
    <source>
        <dbReference type="EMBL" id="CAF1263998.1"/>
    </source>
</evidence>
<accession>A0A8S2PXK7</accession>
<evidence type="ECO:0000313" key="2">
    <source>
        <dbReference type="EMBL" id="CAF4070378.1"/>
    </source>
</evidence>
<dbReference type="PANTHER" id="PTHR33845">
    <property type="entry name" value="C2H2-TYPE DOMAIN-CONTAINING PROTEIN"/>
    <property type="match status" value="1"/>
</dbReference>
<name>A0A8S2PXK7_9BILA</name>
<proteinExistence type="predicted"/>
<comment type="caution">
    <text evidence="2">The sequence shown here is derived from an EMBL/GenBank/DDBJ whole genome shotgun (WGS) entry which is preliminary data.</text>
</comment>
<dbReference type="Proteomes" id="UP000682733">
    <property type="component" value="Unassembled WGS sequence"/>
</dbReference>
<protein>
    <submittedName>
        <fullName evidence="2">Uncharacterized protein</fullName>
    </submittedName>
</protein>
<gene>
    <name evidence="1" type="ORF">OVA965_LOCUS26865</name>
    <name evidence="2" type="ORF">TMI583_LOCUS27608</name>
</gene>
<sequence>MEICPKHRDTYGVGWNDQSTCHDPKKPAKKSNCRRANLALCCNIEGFPVGGSICSTHRKSSKRAPDDILTEASAFSVGSIRSNYVPDGERSQMNRILNESGISPIKSQAKMQLEAQSAGSIQRMVAKLRQGVRNFGEKIADTIAPGQGIQLLELAKLDNDNGKNDNNQTRIIMNNEMVSNLKKVYDFYINNNMPFIEQVRIIALLPRNWTYDQVMNAFGCSKSIVDKFAIPQNERKRLQKQIQVAEMYQKSRYAGHCSLTSDCVTHCITFGLSDPSSPHFETKCQHSHTTNCSGCVNIFNTLDEFEKIVKEINDREMRTEAHVRLGTENFTTKYREPQKDYFGKRGMSLLAGSFVWKDNSSVTTTTTATTTPFRTASEVLKGKDICDRIMDVSKSRLRAWESNGHDIQNAVDIKEGFEYADGIKDTKVAVAQIIDDEERVLGASNIPNVTTVRSIVYDANGMKIRKASGIGKGKYVPYKNIDFESNMKIIIPFANSIGSRLSASVKSSQ</sequence>
<dbReference type="AlphaFoldDB" id="A0A8S2PXK7"/>
<dbReference type="EMBL" id="CAJNOK010017443">
    <property type="protein sequence ID" value="CAF1263998.1"/>
    <property type="molecule type" value="Genomic_DNA"/>
</dbReference>
<dbReference type="PANTHER" id="PTHR33845:SF1">
    <property type="entry name" value="C2H2-TYPE DOMAIN-CONTAINING PROTEIN"/>
    <property type="match status" value="1"/>
</dbReference>
<dbReference type="Proteomes" id="UP000677228">
    <property type="component" value="Unassembled WGS sequence"/>
</dbReference>
<organism evidence="2 3">
    <name type="scientific">Didymodactylos carnosus</name>
    <dbReference type="NCBI Taxonomy" id="1234261"/>
    <lineage>
        <taxon>Eukaryota</taxon>
        <taxon>Metazoa</taxon>
        <taxon>Spiralia</taxon>
        <taxon>Gnathifera</taxon>
        <taxon>Rotifera</taxon>
        <taxon>Eurotatoria</taxon>
        <taxon>Bdelloidea</taxon>
        <taxon>Philodinida</taxon>
        <taxon>Philodinidae</taxon>
        <taxon>Didymodactylos</taxon>
    </lineage>
</organism>
<reference evidence="2" key="1">
    <citation type="submission" date="2021-02" db="EMBL/GenBank/DDBJ databases">
        <authorList>
            <person name="Nowell W R."/>
        </authorList>
    </citation>
    <scope>NUCLEOTIDE SEQUENCE</scope>
</reference>
<dbReference type="EMBL" id="CAJOBA010039001">
    <property type="protein sequence ID" value="CAF4070378.1"/>
    <property type="molecule type" value="Genomic_DNA"/>
</dbReference>